<evidence type="ECO:0000259" key="1">
    <source>
        <dbReference type="Pfam" id="PF20564"/>
    </source>
</evidence>
<name>A0ABV1ENY6_9FIRM</name>
<reference evidence="2 3" key="1">
    <citation type="submission" date="2024-03" db="EMBL/GenBank/DDBJ databases">
        <title>Human intestinal bacterial collection.</title>
        <authorList>
            <person name="Pauvert C."/>
            <person name="Hitch T.C.A."/>
            <person name="Clavel T."/>
        </authorList>
    </citation>
    <scope>NUCLEOTIDE SEQUENCE [LARGE SCALE GENOMIC DNA]</scope>
    <source>
        <strain evidence="2 3">CLA-AP-H34</strain>
    </source>
</reference>
<evidence type="ECO:0000313" key="2">
    <source>
        <dbReference type="EMBL" id="MEQ2455331.1"/>
    </source>
</evidence>
<proteinExistence type="predicted"/>
<sequence length="61" mass="6273">MGIEHHFSGESLALLACLAAIRLTDGVSAEQAGVLAAFFTTLGDNIALIAAQRAVQESSQS</sequence>
<dbReference type="InterPro" id="IPR046665">
    <property type="entry name" value="DUF6774"/>
</dbReference>
<organism evidence="2 3">
    <name type="scientific">Flavonifractor hominis</name>
    <dbReference type="NCBI Taxonomy" id="3133178"/>
    <lineage>
        <taxon>Bacteria</taxon>
        <taxon>Bacillati</taxon>
        <taxon>Bacillota</taxon>
        <taxon>Clostridia</taxon>
        <taxon>Eubacteriales</taxon>
        <taxon>Oscillospiraceae</taxon>
        <taxon>Flavonifractor</taxon>
    </lineage>
</organism>
<dbReference type="RefSeq" id="WP_349139032.1">
    <property type="nucleotide sequence ID" value="NZ_JBBMFT010000001.1"/>
</dbReference>
<dbReference type="Pfam" id="PF20564">
    <property type="entry name" value="DUF6774"/>
    <property type="match status" value="1"/>
</dbReference>
<protein>
    <submittedName>
        <fullName evidence="2">DUF6774 domain-containing protein</fullName>
    </submittedName>
</protein>
<comment type="caution">
    <text evidence="2">The sequence shown here is derived from an EMBL/GenBank/DDBJ whole genome shotgun (WGS) entry which is preliminary data.</text>
</comment>
<dbReference type="Proteomes" id="UP001440599">
    <property type="component" value="Unassembled WGS sequence"/>
</dbReference>
<dbReference type="EMBL" id="JBBMFT010000001">
    <property type="protein sequence ID" value="MEQ2455331.1"/>
    <property type="molecule type" value="Genomic_DNA"/>
</dbReference>
<accession>A0ABV1ENY6</accession>
<evidence type="ECO:0000313" key="3">
    <source>
        <dbReference type="Proteomes" id="UP001440599"/>
    </source>
</evidence>
<feature type="domain" description="DUF6774" evidence="1">
    <location>
        <begin position="30"/>
        <end position="54"/>
    </location>
</feature>
<keyword evidence="3" id="KW-1185">Reference proteome</keyword>
<gene>
    <name evidence="2" type="ORF">WMO45_02255</name>
</gene>